<dbReference type="PANTHER" id="PTHR12729:SF6">
    <property type="entry name" value="TRNA(HIS) GUANYLYLTRANSFERASE-RELATED"/>
    <property type="match status" value="1"/>
</dbReference>
<feature type="binding site" evidence="14">
    <location>
        <position position="30"/>
    </location>
    <ligand>
        <name>Mg(2+)</name>
        <dbReference type="ChEBI" id="CHEBI:18420"/>
        <label>1</label>
        <note>catalytic</note>
    </ligand>
</feature>
<evidence type="ECO:0000259" key="15">
    <source>
        <dbReference type="Pfam" id="PF04446"/>
    </source>
</evidence>
<dbReference type="Gene3D" id="3.30.70.3000">
    <property type="match status" value="1"/>
</dbReference>
<dbReference type="Pfam" id="PF04446">
    <property type="entry name" value="Thg1"/>
    <property type="match status" value="1"/>
</dbReference>
<comment type="catalytic activity">
    <reaction evidence="11 12">
        <text>a 5'-end ribonucleotide-tRNA(His) + GTP + ATP + H2O = a 5'-end phospho-guanosine-ribonucleotide-tRNA(His) + AMP + 2 diphosphate + H(+)</text>
        <dbReference type="Rhea" id="RHEA:54564"/>
        <dbReference type="Rhea" id="RHEA-COMP:14193"/>
        <dbReference type="Rhea" id="RHEA-COMP:14917"/>
        <dbReference type="ChEBI" id="CHEBI:15377"/>
        <dbReference type="ChEBI" id="CHEBI:15378"/>
        <dbReference type="ChEBI" id="CHEBI:30616"/>
        <dbReference type="ChEBI" id="CHEBI:33019"/>
        <dbReference type="ChEBI" id="CHEBI:37565"/>
        <dbReference type="ChEBI" id="CHEBI:138282"/>
        <dbReference type="ChEBI" id="CHEBI:141847"/>
        <dbReference type="ChEBI" id="CHEBI:456215"/>
        <dbReference type="EC" id="2.7.7.79"/>
    </reaction>
</comment>
<dbReference type="FunFam" id="3.30.70.3000:FF:000001">
    <property type="entry name" value="tRNA(His) guanylyltransferase"/>
    <property type="match status" value="1"/>
</dbReference>
<reference evidence="17 18" key="1">
    <citation type="journal article" date="2018" name="Mol. Biol. Evol.">
        <title>Analysis of the draft genome of the red seaweed Gracilariopsis chorda provides insights into genome size evolution in Rhodophyta.</title>
        <authorList>
            <person name="Lee J."/>
            <person name="Yang E.C."/>
            <person name="Graf L."/>
            <person name="Yang J.H."/>
            <person name="Qiu H."/>
            <person name="Zel Zion U."/>
            <person name="Chan C.X."/>
            <person name="Stephens T.G."/>
            <person name="Weber A.P.M."/>
            <person name="Boo G.H."/>
            <person name="Boo S.M."/>
            <person name="Kim K.M."/>
            <person name="Shin Y."/>
            <person name="Jung M."/>
            <person name="Lee S.J."/>
            <person name="Yim H.S."/>
            <person name="Lee J.H."/>
            <person name="Bhattacharya D."/>
            <person name="Yoon H.S."/>
        </authorList>
    </citation>
    <scope>NUCLEOTIDE SEQUENCE [LARGE SCALE GENOMIC DNA]</scope>
    <source>
        <strain evidence="17 18">SKKU-2015</strain>
        <tissue evidence="17">Whole body</tissue>
    </source>
</reference>
<organism evidence="17 18">
    <name type="scientific">Gracilariopsis chorda</name>
    <dbReference type="NCBI Taxonomy" id="448386"/>
    <lineage>
        <taxon>Eukaryota</taxon>
        <taxon>Rhodophyta</taxon>
        <taxon>Florideophyceae</taxon>
        <taxon>Rhodymeniophycidae</taxon>
        <taxon>Gracilariales</taxon>
        <taxon>Gracilariaceae</taxon>
        <taxon>Gracilariopsis</taxon>
    </lineage>
</organism>
<dbReference type="InterPro" id="IPR024956">
    <property type="entry name" value="tRNAHis_GuaTrfase_cat"/>
</dbReference>
<dbReference type="EC" id="2.7.7.79" evidence="2 12"/>
<keyword evidence="3 12" id="KW-0808">Transferase</keyword>
<evidence type="ECO:0000256" key="2">
    <source>
        <dbReference type="ARBA" id="ARBA00012511"/>
    </source>
</evidence>
<dbReference type="EMBL" id="NBIV01000225">
    <property type="protein sequence ID" value="PXF41275.1"/>
    <property type="molecule type" value="Genomic_DNA"/>
</dbReference>
<keyword evidence="5 12" id="KW-0548">Nucleotidyltransferase</keyword>
<protein>
    <recommendedName>
        <fullName evidence="2 12">tRNA(His) guanylyltransferase</fullName>
        <ecNumber evidence="2 12">2.7.7.79</ecNumber>
    </recommendedName>
    <alternativeName>
        <fullName evidence="10 12">tRNA-histidine guanylyltransferase</fullName>
    </alternativeName>
</protein>
<accession>A0A2V3IGQ6</accession>
<comment type="similarity">
    <text evidence="1 12">Belongs to the tRNA(His) guanylyltransferase family.</text>
</comment>
<evidence type="ECO:0000256" key="5">
    <source>
        <dbReference type="ARBA" id="ARBA00022695"/>
    </source>
</evidence>
<feature type="binding site" evidence="13">
    <location>
        <begin position="76"/>
        <end position="77"/>
    </location>
    <ligand>
        <name>GTP</name>
        <dbReference type="ChEBI" id="CHEBI:37565"/>
    </ligand>
</feature>
<evidence type="ECO:0000256" key="9">
    <source>
        <dbReference type="ARBA" id="ARBA00023134"/>
    </source>
</evidence>
<dbReference type="STRING" id="448386.A0A2V3IGQ6"/>
<name>A0A2V3IGQ6_9FLOR</name>
<dbReference type="OrthoDB" id="62560at2759"/>
<evidence type="ECO:0000256" key="3">
    <source>
        <dbReference type="ARBA" id="ARBA00022679"/>
    </source>
</evidence>
<dbReference type="PIRSF" id="PIRSF028980">
    <property type="entry name" value="tRNAHis_guanylyltransferase"/>
    <property type="match status" value="1"/>
</dbReference>
<dbReference type="InterPro" id="IPR025845">
    <property type="entry name" value="Thg1_C_dom"/>
</dbReference>
<feature type="binding site" evidence="14">
    <location>
        <position position="29"/>
    </location>
    <ligand>
        <name>Mg(2+)</name>
        <dbReference type="ChEBI" id="CHEBI:18420"/>
        <label>2</label>
        <note>catalytic</note>
    </ligand>
</feature>
<gene>
    <name evidence="17" type="ORF">BWQ96_09035</name>
</gene>
<evidence type="ECO:0000313" key="18">
    <source>
        <dbReference type="Proteomes" id="UP000247409"/>
    </source>
</evidence>
<evidence type="ECO:0000313" key="17">
    <source>
        <dbReference type="EMBL" id="PXF41275.1"/>
    </source>
</evidence>
<dbReference type="InterPro" id="IPR038469">
    <property type="entry name" value="tRNAHis_GuaTrfase_Thg1_sf"/>
</dbReference>
<evidence type="ECO:0000256" key="12">
    <source>
        <dbReference type="PIRNR" id="PIRNR028980"/>
    </source>
</evidence>
<evidence type="ECO:0000256" key="8">
    <source>
        <dbReference type="ARBA" id="ARBA00022842"/>
    </source>
</evidence>
<keyword evidence="18" id="KW-1185">Reference proteome</keyword>
<feature type="binding site" evidence="14">
    <location>
        <position position="29"/>
    </location>
    <ligand>
        <name>Mg(2+)</name>
        <dbReference type="ChEBI" id="CHEBI:18420"/>
        <label>1</label>
        <note>catalytic</note>
    </ligand>
</feature>
<comment type="cofactor">
    <cofactor evidence="14">
        <name>Mg(2+)</name>
        <dbReference type="ChEBI" id="CHEBI:18420"/>
    </cofactor>
    <text evidence="14">Binds 2 magnesium ions per subunit.</text>
</comment>
<evidence type="ECO:0000256" key="10">
    <source>
        <dbReference type="ARBA" id="ARBA00032480"/>
    </source>
</evidence>
<evidence type="ECO:0000256" key="14">
    <source>
        <dbReference type="PIRSR" id="PIRSR028980-2"/>
    </source>
</evidence>
<keyword evidence="8 12" id="KW-0460">Magnesium</keyword>
<dbReference type="InterPro" id="IPR007537">
    <property type="entry name" value="tRNAHis_GuaTrfase_Thg1"/>
</dbReference>
<comment type="function">
    <text evidence="12">Adds a GMP to the 5'-end of tRNA(His) after transcription and RNase P cleavage.</text>
</comment>
<sequence length="290" mass="34054">MACSRFEYVKLFESHDRLLPGCWAVIRLDGRCFTSFAKKHSFRKPNDERALNLSNAAAKQVLKTFDNHLVLAYGQSDEYSFVLKRESNLFSRRESKILSTVVSMFTSVYVLMWSKFMDVELQEPPTFDGRIVLYPLTCHLRDYLSWRQADTHVNNLFNTAFWALVDQDGKSLKEAEKLLKGTNSKEKNELLFSQFGINYNNEPQMFRKGSLIIRRPGNEGYEFPKRRRVDQPSNEDHKGTTYLVDMQKDLAPSDDDYHVLHTDIIKDDFWKQHHYLLWPPDDSPPRIRKT</sequence>
<keyword evidence="7 12" id="KW-0547">Nucleotide-binding</keyword>
<comment type="caution">
    <text evidence="17">The sequence shown here is derived from an EMBL/GenBank/DDBJ whole genome shotgun (WGS) entry which is preliminary data.</text>
</comment>
<keyword evidence="9 12" id="KW-0342">GTP-binding</keyword>
<evidence type="ECO:0000256" key="11">
    <source>
        <dbReference type="ARBA" id="ARBA00047281"/>
    </source>
</evidence>
<evidence type="ECO:0000259" key="16">
    <source>
        <dbReference type="Pfam" id="PF14413"/>
    </source>
</evidence>
<dbReference type="GO" id="GO:0006400">
    <property type="term" value="P:tRNA modification"/>
    <property type="evidence" value="ECO:0007669"/>
    <property type="project" value="UniProtKB-UniRule"/>
</dbReference>
<dbReference type="Proteomes" id="UP000247409">
    <property type="component" value="Unassembled WGS sequence"/>
</dbReference>
<dbReference type="GO" id="GO:0005525">
    <property type="term" value="F:GTP binding"/>
    <property type="evidence" value="ECO:0007669"/>
    <property type="project" value="UniProtKB-UniRule"/>
</dbReference>
<dbReference type="AlphaFoldDB" id="A0A2V3IGQ6"/>
<feature type="domain" description="Thg1 C-terminal" evidence="16">
    <location>
        <begin position="139"/>
        <end position="265"/>
    </location>
</feature>
<evidence type="ECO:0000256" key="6">
    <source>
        <dbReference type="ARBA" id="ARBA00022723"/>
    </source>
</evidence>
<evidence type="ECO:0000256" key="4">
    <source>
        <dbReference type="ARBA" id="ARBA00022694"/>
    </source>
</evidence>
<keyword evidence="4 12" id="KW-0819">tRNA processing</keyword>
<feature type="binding site" evidence="14">
    <location>
        <position position="77"/>
    </location>
    <ligand>
        <name>Mg(2+)</name>
        <dbReference type="ChEBI" id="CHEBI:18420"/>
        <label>1</label>
        <note>catalytic</note>
    </ligand>
</feature>
<evidence type="ECO:0000256" key="13">
    <source>
        <dbReference type="PIRSR" id="PIRSR028980-1"/>
    </source>
</evidence>
<feature type="binding site" evidence="14">
    <location>
        <position position="77"/>
    </location>
    <ligand>
        <name>Mg(2+)</name>
        <dbReference type="ChEBI" id="CHEBI:18420"/>
        <label>2</label>
        <note>catalytic</note>
    </ligand>
</feature>
<dbReference type="GO" id="GO:0000287">
    <property type="term" value="F:magnesium ion binding"/>
    <property type="evidence" value="ECO:0007669"/>
    <property type="project" value="UniProtKB-UniRule"/>
</dbReference>
<dbReference type="GO" id="GO:0008193">
    <property type="term" value="F:tRNA guanylyltransferase activity"/>
    <property type="evidence" value="ECO:0007669"/>
    <property type="project" value="UniProtKB-UniRule"/>
</dbReference>
<proteinExistence type="inferred from homology"/>
<evidence type="ECO:0000256" key="1">
    <source>
        <dbReference type="ARBA" id="ARBA00010113"/>
    </source>
</evidence>
<keyword evidence="6 12" id="KW-0479">Metal-binding</keyword>
<feature type="domain" description="tRNAHis guanylyltransferase catalytic" evidence="15">
    <location>
        <begin position="6"/>
        <end position="135"/>
    </location>
</feature>
<dbReference type="PANTHER" id="PTHR12729">
    <property type="entry name" value="TRNA(HIS) GUANYLYLTRANSFERASE-RELATED"/>
    <property type="match status" value="1"/>
</dbReference>
<evidence type="ECO:0000256" key="7">
    <source>
        <dbReference type="ARBA" id="ARBA00022741"/>
    </source>
</evidence>
<dbReference type="Pfam" id="PF14413">
    <property type="entry name" value="Thg1C"/>
    <property type="match status" value="1"/>
</dbReference>